<evidence type="ECO:0000256" key="7">
    <source>
        <dbReference type="SAM" id="Phobius"/>
    </source>
</evidence>
<keyword evidence="3 6" id="KW-0328">Glycosyltransferase</keyword>
<dbReference type="InterPro" id="IPR035595">
    <property type="entry name" value="UDP_glycos_trans_CS"/>
</dbReference>
<accession>A0A5S6Q9P5</accession>
<dbReference type="SUPFAM" id="SSF53756">
    <property type="entry name" value="UDP-Glycosyltransferase/glycogen phosphorylase"/>
    <property type="match status" value="1"/>
</dbReference>
<keyword evidence="7" id="KW-0472">Membrane</keyword>
<name>A0A5S6Q9P5_TRIMR</name>
<dbReference type="Pfam" id="PF00201">
    <property type="entry name" value="UDPGT"/>
    <property type="match status" value="1"/>
</dbReference>
<evidence type="ECO:0000256" key="1">
    <source>
        <dbReference type="ARBA" id="ARBA00009995"/>
    </source>
</evidence>
<evidence type="ECO:0000313" key="8">
    <source>
        <dbReference type="Proteomes" id="UP000046395"/>
    </source>
</evidence>
<sequence length="540" mass="62213">MRICLFKERMMLSAAVQRYSAFWLTAVILLSPLVTAGRVLFIPSSVYPSHKAVMYHLAEELVRRGHQVTTWGIYLKPDRVTIPKGVEDISWIVKVPESYIENMYLYENASVYKAVWKDSVSEPARRAANWVMALRMCEVALETRKSDFEKLVRRDFDLIILDDLFAPCGLLMTGLRKAVFVYWSMTHMRTETAWSNHNSMDFLERSFNFLSYMKTLYIHHRIILRSMDVVFKKFYPELPDAFYLERNASLNFINTPPLFDFPRPFMPRVVFVGGMHCRKAELLGKRLNAFVGSNDNERGFVIFSTGFSVHWKKVPNKIVAMFVEAFRSLPQKIVWQYDGERISNLPPNVLVQSWLPLQDLLGHPNCRGLITHGGLNSVVESMWHGVPIIGIPIYSEHRDYIVRATARNAGIMLPKSNLSKESVVDAVRTLTLDPRYKENAFAFKELLQDVPYTELEHAAFWVEFIFRHQEVPHARSGADDLNLLQYFLVDVIAFLLACLVAFAGVAYYCIKYTCRVCSLCGSLFCRLVHTGKSALKRKVE</sequence>
<dbReference type="GO" id="GO:0015020">
    <property type="term" value="F:glucuronosyltransferase activity"/>
    <property type="evidence" value="ECO:0007669"/>
    <property type="project" value="UniProtKB-EC"/>
</dbReference>
<dbReference type="Proteomes" id="UP000046395">
    <property type="component" value="Unassembled WGS sequence"/>
</dbReference>
<keyword evidence="7" id="KW-1133">Transmembrane helix</keyword>
<dbReference type="InterPro" id="IPR050271">
    <property type="entry name" value="UDP-glycosyltransferase"/>
</dbReference>
<evidence type="ECO:0000256" key="3">
    <source>
        <dbReference type="ARBA" id="ARBA00022676"/>
    </source>
</evidence>
<evidence type="ECO:0000256" key="6">
    <source>
        <dbReference type="RuleBase" id="RU003718"/>
    </source>
</evidence>
<dbReference type="PANTHER" id="PTHR48043:SF5">
    <property type="entry name" value="UDP-GLUCURONOSYLTRANSFERASE UGT-58-RELATED"/>
    <property type="match status" value="1"/>
</dbReference>
<dbReference type="PROSITE" id="PS00375">
    <property type="entry name" value="UDPGT"/>
    <property type="match status" value="1"/>
</dbReference>
<evidence type="ECO:0000256" key="4">
    <source>
        <dbReference type="ARBA" id="ARBA00022679"/>
    </source>
</evidence>
<keyword evidence="4 6" id="KW-0808">Transferase</keyword>
<evidence type="ECO:0000256" key="2">
    <source>
        <dbReference type="ARBA" id="ARBA00012544"/>
    </source>
</evidence>
<evidence type="ECO:0000313" key="9">
    <source>
        <dbReference type="WBParaSite" id="TMUE_1000004031.1"/>
    </source>
</evidence>
<dbReference type="EC" id="2.4.1.17" evidence="2"/>
<dbReference type="WBParaSite" id="TMUE_1000004031.1">
    <property type="protein sequence ID" value="TMUE_1000004031.1"/>
    <property type="gene ID" value="WBGene00288015"/>
</dbReference>
<feature type="transmembrane region" description="Helical" evidence="7">
    <location>
        <begin position="483"/>
        <end position="510"/>
    </location>
</feature>
<keyword evidence="7" id="KW-0812">Transmembrane</keyword>
<protein>
    <recommendedName>
        <fullName evidence="2">glucuronosyltransferase</fullName>
        <ecNumber evidence="2">2.4.1.17</ecNumber>
    </recommendedName>
</protein>
<dbReference type="Gene3D" id="3.40.50.2000">
    <property type="entry name" value="Glycogen Phosphorylase B"/>
    <property type="match status" value="2"/>
</dbReference>
<dbReference type="PANTHER" id="PTHR48043">
    <property type="entry name" value="EG:EG0003.4 PROTEIN-RELATED"/>
    <property type="match status" value="1"/>
</dbReference>
<organism evidence="8 9">
    <name type="scientific">Trichuris muris</name>
    <name type="common">Mouse whipworm</name>
    <dbReference type="NCBI Taxonomy" id="70415"/>
    <lineage>
        <taxon>Eukaryota</taxon>
        <taxon>Metazoa</taxon>
        <taxon>Ecdysozoa</taxon>
        <taxon>Nematoda</taxon>
        <taxon>Enoplea</taxon>
        <taxon>Dorylaimia</taxon>
        <taxon>Trichinellida</taxon>
        <taxon>Trichuridae</taxon>
        <taxon>Trichuris</taxon>
    </lineage>
</organism>
<dbReference type="CDD" id="cd03784">
    <property type="entry name" value="GT1_Gtf-like"/>
    <property type="match status" value="1"/>
</dbReference>
<dbReference type="FunFam" id="3.40.50.2000:FF:000021">
    <property type="entry name" value="UDP-glucuronosyltransferase"/>
    <property type="match status" value="1"/>
</dbReference>
<reference evidence="9" key="1">
    <citation type="submission" date="2019-12" db="UniProtKB">
        <authorList>
            <consortium name="WormBaseParasite"/>
        </authorList>
    </citation>
    <scope>IDENTIFICATION</scope>
</reference>
<dbReference type="InterPro" id="IPR002213">
    <property type="entry name" value="UDP_glucos_trans"/>
</dbReference>
<dbReference type="STRING" id="70415.A0A5S6Q9P5"/>
<evidence type="ECO:0000256" key="5">
    <source>
        <dbReference type="ARBA" id="ARBA00047475"/>
    </source>
</evidence>
<proteinExistence type="inferred from homology"/>
<keyword evidence="8" id="KW-1185">Reference proteome</keyword>
<dbReference type="AlphaFoldDB" id="A0A5S6Q9P5"/>
<comment type="catalytic activity">
    <reaction evidence="5">
        <text>glucuronate acceptor + UDP-alpha-D-glucuronate = acceptor beta-D-glucuronoside + UDP + H(+)</text>
        <dbReference type="Rhea" id="RHEA:21032"/>
        <dbReference type="ChEBI" id="CHEBI:15378"/>
        <dbReference type="ChEBI" id="CHEBI:58052"/>
        <dbReference type="ChEBI" id="CHEBI:58223"/>
        <dbReference type="ChEBI" id="CHEBI:132367"/>
        <dbReference type="ChEBI" id="CHEBI:132368"/>
        <dbReference type="EC" id="2.4.1.17"/>
    </reaction>
</comment>
<comment type="similarity">
    <text evidence="1 6">Belongs to the UDP-glycosyltransferase family.</text>
</comment>